<accession>A0A7W7FUZ5</accession>
<dbReference type="InterPro" id="IPR036188">
    <property type="entry name" value="FAD/NAD-bd_sf"/>
</dbReference>
<dbReference type="Pfam" id="PF13450">
    <property type="entry name" value="NAD_binding_8"/>
    <property type="match status" value="1"/>
</dbReference>
<comment type="caution">
    <text evidence="6">The sequence shown here is derived from an EMBL/GenBank/DDBJ whole genome shotgun (WGS) entry which is preliminary data.</text>
</comment>
<evidence type="ECO:0000313" key="7">
    <source>
        <dbReference type="Proteomes" id="UP000533598"/>
    </source>
</evidence>
<dbReference type="EMBL" id="JACHMH010000001">
    <property type="protein sequence ID" value="MBB4676329.1"/>
    <property type="molecule type" value="Genomic_DNA"/>
</dbReference>
<sequence length="421" mass="45561">MTFRVAVIGGGTGGLCLAQGLHRAGVEVAVYERSPTRTERLQGYRVHINPDGARALHDCLPPETWRAFLDTTGGSSANGFAFLTEQLEPLLVLDGPAEPPGPLDAHHSVSRITLHQVLSAGIEPIIQYGKVFERYERSADGEITVHFADGGTARADLLIGADGANSRVRRQFLPHAERVDVGLRGVVGKLPLTPANRAWLPEFLLSRANVVTAARDHGMFLAPHELDGDRHAGIGGNDETYVADAALFDNTSSYLMWAFATKDRGLGGLDAAGLRAEAGRLIGGWHPLLRRLVADTDPAVVSLMTLRTSTPVDPWPTTNITLLGDAIHSMTPFRGIGANTALRDANLLRQNIIAAHRGERGLLTALGDYERRMLDYGFQAVRESLGAAGQFVSASRLRRLMFRSVLRTAAVLPPLKRRFAN</sequence>
<keyword evidence="7" id="KW-1185">Reference proteome</keyword>
<keyword evidence="2" id="KW-0274">FAD</keyword>
<feature type="domain" description="FAD-binding" evidence="5">
    <location>
        <begin position="312"/>
        <end position="382"/>
    </location>
</feature>
<organism evidence="6 7">
    <name type="scientific">Crossiella cryophila</name>
    <dbReference type="NCBI Taxonomy" id="43355"/>
    <lineage>
        <taxon>Bacteria</taxon>
        <taxon>Bacillati</taxon>
        <taxon>Actinomycetota</taxon>
        <taxon>Actinomycetes</taxon>
        <taxon>Pseudonocardiales</taxon>
        <taxon>Pseudonocardiaceae</taxon>
        <taxon>Crossiella</taxon>
    </lineage>
</organism>
<evidence type="ECO:0000259" key="5">
    <source>
        <dbReference type="Pfam" id="PF01494"/>
    </source>
</evidence>
<evidence type="ECO:0000313" key="6">
    <source>
        <dbReference type="EMBL" id="MBB4676329.1"/>
    </source>
</evidence>
<dbReference type="GO" id="GO:0071949">
    <property type="term" value="F:FAD binding"/>
    <property type="evidence" value="ECO:0007669"/>
    <property type="project" value="InterPro"/>
</dbReference>
<proteinExistence type="predicted"/>
<protein>
    <submittedName>
        <fullName evidence="6">2-polyprenyl-6-methoxyphenol hydroxylase-like FAD-dependent oxidoreductase</fullName>
    </submittedName>
</protein>
<dbReference type="Pfam" id="PF01494">
    <property type="entry name" value="FAD_binding_3"/>
    <property type="match status" value="1"/>
</dbReference>
<dbReference type="RefSeq" id="WP_185002168.1">
    <property type="nucleotide sequence ID" value="NZ_BAAAUI010000029.1"/>
</dbReference>
<dbReference type="PRINTS" id="PR00420">
    <property type="entry name" value="RNGMNOXGNASE"/>
</dbReference>
<evidence type="ECO:0000256" key="3">
    <source>
        <dbReference type="ARBA" id="ARBA00023002"/>
    </source>
</evidence>
<dbReference type="InterPro" id="IPR002938">
    <property type="entry name" value="FAD-bd"/>
</dbReference>
<keyword evidence="1" id="KW-0285">Flavoprotein</keyword>
<evidence type="ECO:0000256" key="1">
    <source>
        <dbReference type="ARBA" id="ARBA00022630"/>
    </source>
</evidence>
<evidence type="ECO:0000256" key="4">
    <source>
        <dbReference type="ARBA" id="ARBA00023033"/>
    </source>
</evidence>
<keyword evidence="4" id="KW-0503">Monooxygenase</keyword>
<dbReference type="PANTHER" id="PTHR47178:SF6">
    <property type="entry name" value="FAD-BINDING DOMAIN-CONTAINING PROTEIN"/>
    <property type="match status" value="1"/>
</dbReference>
<gene>
    <name evidence="6" type="ORF">HNR67_002447</name>
</gene>
<dbReference type="PANTHER" id="PTHR47178">
    <property type="entry name" value="MONOOXYGENASE, FAD-BINDING"/>
    <property type="match status" value="1"/>
</dbReference>
<keyword evidence="3" id="KW-0560">Oxidoreductase</keyword>
<dbReference type="AlphaFoldDB" id="A0A7W7FUZ5"/>
<dbReference type="GO" id="GO:0004497">
    <property type="term" value="F:monooxygenase activity"/>
    <property type="evidence" value="ECO:0007669"/>
    <property type="project" value="UniProtKB-KW"/>
</dbReference>
<dbReference type="Proteomes" id="UP000533598">
    <property type="component" value="Unassembled WGS sequence"/>
</dbReference>
<reference evidence="6 7" key="1">
    <citation type="submission" date="2020-08" db="EMBL/GenBank/DDBJ databases">
        <title>Sequencing the genomes of 1000 actinobacteria strains.</title>
        <authorList>
            <person name="Klenk H.-P."/>
        </authorList>
    </citation>
    <scope>NUCLEOTIDE SEQUENCE [LARGE SCALE GENOMIC DNA]</scope>
    <source>
        <strain evidence="6 7">DSM 44230</strain>
    </source>
</reference>
<evidence type="ECO:0000256" key="2">
    <source>
        <dbReference type="ARBA" id="ARBA00022827"/>
    </source>
</evidence>
<dbReference type="SUPFAM" id="SSF51905">
    <property type="entry name" value="FAD/NAD(P)-binding domain"/>
    <property type="match status" value="1"/>
</dbReference>
<name>A0A7W7FUZ5_9PSEU</name>
<dbReference type="Gene3D" id="3.50.50.60">
    <property type="entry name" value="FAD/NAD(P)-binding domain"/>
    <property type="match status" value="1"/>
</dbReference>